<dbReference type="RefSeq" id="WP_265046842.1">
    <property type="nucleotide sequence ID" value="NZ_CP100390.1"/>
</dbReference>
<dbReference type="Proteomes" id="UP001163739">
    <property type="component" value="Chromosome"/>
</dbReference>
<dbReference type="PANTHER" id="PTHR42923">
    <property type="entry name" value="PROTOPORPHYRINOGEN OXIDASE"/>
    <property type="match status" value="1"/>
</dbReference>
<evidence type="ECO:0000313" key="3">
    <source>
        <dbReference type="Proteomes" id="UP001163739"/>
    </source>
</evidence>
<evidence type="ECO:0000313" key="2">
    <source>
        <dbReference type="EMBL" id="UZE95353.1"/>
    </source>
</evidence>
<keyword evidence="1" id="KW-1133">Transmembrane helix</keyword>
<dbReference type="Gene3D" id="3.50.50.60">
    <property type="entry name" value="FAD/NAD(P)-binding domain"/>
    <property type="match status" value="1"/>
</dbReference>
<keyword evidence="3" id="KW-1185">Reference proteome</keyword>
<feature type="transmembrane region" description="Helical" evidence="1">
    <location>
        <begin position="7"/>
        <end position="25"/>
    </location>
</feature>
<evidence type="ECO:0000256" key="1">
    <source>
        <dbReference type="SAM" id="Phobius"/>
    </source>
</evidence>
<gene>
    <name evidence="2" type="ORF">NKI27_14955</name>
</gene>
<organism evidence="2 3">
    <name type="scientific">Alkalimarinus alittae</name>
    <dbReference type="NCBI Taxonomy" id="2961619"/>
    <lineage>
        <taxon>Bacteria</taxon>
        <taxon>Pseudomonadati</taxon>
        <taxon>Pseudomonadota</taxon>
        <taxon>Gammaproteobacteria</taxon>
        <taxon>Alteromonadales</taxon>
        <taxon>Alteromonadaceae</taxon>
        <taxon>Alkalimarinus</taxon>
    </lineage>
</organism>
<protein>
    <submittedName>
        <fullName evidence="2">FAD-dependent oxidoreductase</fullName>
    </submittedName>
</protein>
<dbReference type="EMBL" id="CP100390">
    <property type="protein sequence ID" value="UZE95353.1"/>
    <property type="molecule type" value="Genomic_DNA"/>
</dbReference>
<dbReference type="InterPro" id="IPR050464">
    <property type="entry name" value="Zeta_carotene_desat/Oxidored"/>
</dbReference>
<accession>A0ABY6MZU2</accession>
<keyword evidence="1" id="KW-0812">Transmembrane</keyword>
<dbReference type="InterPro" id="IPR036188">
    <property type="entry name" value="FAD/NAD-bd_sf"/>
</dbReference>
<dbReference type="PANTHER" id="PTHR42923:SF17">
    <property type="entry name" value="AMINE OXIDASE DOMAIN-CONTAINING PROTEIN"/>
    <property type="match status" value="1"/>
</dbReference>
<proteinExistence type="predicted"/>
<sequence>MTQEQKNIAVVGSGIAGLSVAWLLGRKHHVTLFERHDAPGMGAFNLSFKDGEIEERIDVPLRAFNTCYYKNLVAFYQEMGVEIQRTDHSASYSSDSNKSVYFGYRYVELGKRAFPVFAGLSKVNLKSVRIARDAARFLVFAKRDRKKGLTEGLTIEHYLRANQYSSAFIDDVILPSFAAICTCSYAAVKQYPAEIIIDFLANGMLFNGIWRAKRGAEDAIHRMLENCNTLHCNAEVESISKQNEHVKIVEANGREHVFDHVVIAVQANQAVKMISGDESAAKKLLSKVPYERSEVVVHGDTALIPNKDSDRAPVNFLLDQKQSKPMASIWLNKIYPSLATAAPLFQTWNPLLEPKKETVLGRSHFERPTVNLESLAAIKSLNLLQKENDRQIWYCGSYAMPGIPLLESAVQSAMGISEQLGCDVPWKR</sequence>
<name>A0ABY6MZU2_9ALTE</name>
<keyword evidence="1" id="KW-0472">Membrane</keyword>
<reference evidence="2" key="1">
    <citation type="submission" date="2022-06" db="EMBL/GenBank/DDBJ databases">
        <title>Alkalimarinus sp. nov., isolated from gut of a Alitta virens.</title>
        <authorList>
            <person name="Yang A.I."/>
            <person name="Shin N.-R."/>
        </authorList>
    </citation>
    <scope>NUCLEOTIDE SEQUENCE</scope>
    <source>
        <strain evidence="2">A2M4</strain>
    </source>
</reference>
<dbReference type="SUPFAM" id="SSF51905">
    <property type="entry name" value="FAD/NAD(P)-binding domain"/>
    <property type="match status" value="1"/>
</dbReference>
<dbReference type="Pfam" id="PF13450">
    <property type="entry name" value="NAD_binding_8"/>
    <property type="match status" value="1"/>
</dbReference>
<dbReference type="Gene3D" id="3.40.50.720">
    <property type="entry name" value="NAD(P)-binding Rossmann-like Domain"/>
    <property type="match status" value="1"/>
</dbReference>